<reference evidence="2 3" key="1">
    <citation type="submission" date="2024-02" db="EMBL/GenBank/DDBJ databases">
        <authorList>
            <person name="Chen Y."/>
            <person name="Shah S."/>
            <person name="Dougan E. K."/>
            <person name="Thang M."/>
            <person name="Chan C."/>
        </authorList>
    </citation>
    <scope>NUCLEOTIDE SEQUENCE [LARGE SCALE GENOMIC DNA]</scope>
</reference>
<gene>
    <name evidence="2" type="ORF">SCF082_LOCUS37104</name>
</gene>
<dbReference type="EMBL" id="CAXAMM010037557">
    <property type="protein sequence ID" value="CAK9077306.1"/>
    <property type="molecule type" value="Genomic_DNA"/>
</dbReference>
<dbReference type="Pfam" id="PF10294">
    <property type="entry name" value="Methyltransf_16"/>
    <property type="match status" value="1"/>
</dbReference>
<feature type="compositionally biased region" description="Basic and acidic residues" evidence="1">
    <location>
        <begin position="119"/>
        <end position="134"/>
    </location>
</feature>
<feature type="region of interest" description="Disordered" evidence="1">
    <location>
        <begin position="105"/>
        <end position="134"/>
    </location>
</feature>
<evidence type="ECO:0000313" key="2">
    <source>
        <dbReference type="EMBL" id="CAK9077306.1"/>
    </source>
</evidence>
<dbReference type="Gene3D" id="3.40.50.150">
    <property type="entry name" value="Vaccinia Virus protein VP39"/>
    <property type="match status" value="1"/>
</dbReference>
<comment type="caution">
    <text evidence="2">The sequence shown here is derived from an EMBL/GenBank/DDBJ whole genome shotgun (WGS) entry which is preliminary data.</text>
</comment>
<dbReference type="PANTHER" id="PTHR14614">
    <property type="entry name" value="HEPATOCELLULAR CARCINOMA-ASSOCIATED ANTIGEN"/>
    <property type="match status" value="1"/>
</dbReference>
<organism evidence="2 3">
    <name type="scientific">Durusdinium trenchii</name>
    <dbReference type="NCBI Taxonomy" id="1381693"/>
    <lineage>
        <taxon>Eukaryota</taxon>
        <taxon>Sar</taxon>
        <taxon>Alveolata</taxon>
        <taxon>Dinophyceae</taxon>
        <taxon>Suessiales</taxon>
        <taxon>Symbiodiniaceae</taxon>
        <taxon>Durusdinium</taxon>
    </lineage>
</organism>
<dbReference type="SUPFAM" id="SSF53335">
    <property type="entry name" value="S-adenosyl-L-methionine-dependent methyltransferases"/>
    <property type="match status" value="1"/>
</dbReference>
<dbReference type="PANTHER" id="PTHR14614:SF132">
    <property type="entry name" value="PROTEIN-LYSINE METHYLTRANSFERASE C42C1.13"/>
    <property type="match status" value="1"/>
</dbReference>
<protein>
    <recommendedName>
        <fullName evidence="4">Calmodulin-lysine N-methyltransferase</fullName>
    </recommendedName>
</protein>
<evidence type="ECO:0000313" key="3">
    <source>
        <dbReference type="Proteomes" id="UP001642464"/>
    </source>
</evidence>
<dbReference type="InterPro" id="IPR029063">
    <property type="entry name" value="SAM-dependent_MTases_sf"/>
</dbReference>
<name>A0ABP0PMP4_9DINO</name>
<proteinExistence type="predicted"/>
<accession>A0ABP0PMP4</accession>
<dbReference type="Proteomes" id="UP001642464">
    <property type="component" value="Unassembled WGS sequence"/>
</dbReference>
<dbReference type="InterPro" id="IPR019410">
    <property type="entry name" value="Methyltransf_16"/>
</dbReference>
<keyword evidence="3" id="KW-1185">Reference proteome</keyword>
<evidence type="ECO:0008006" key="4">
    <source>
        <dbReference type="Google" id="ProtNLM"/>
    </source>
</evidence>
<sequence length="134" mass="15213">MSSGYSSDLLKTLHEERLQRQRARRWEHPEEVDLGHGWTLRLCSMPSMFLGAQVWPSSRAFATHLASQWPHPHAAARVLELGAGLGLLGLAAAKLWQAEMVLSDLEDPMPPRPRMPARQVEHEGECRRERMGRT</sequence>
<evidence type="ECO:0000256" key="1">
    <source>
        <dbReference type="SAM" id="MobiDB-lite"/>
    </source>
</evidence>